<accession>A0ABR8EP65</accession>
<dbReference type="InterPro" id="IPR028357">
    <property type="entry name" value="UDPglc_DH_bac"/>
</dbReference>
<evidence type="ECO:0000256" key="2">
    <source>
        <dbReference type="ARBA" id="ARBA00006601"/>
    </source>
</evidence>
<dbReference type="InterPro" id="IPR036291">
    <property type="entry name" value="NAD(P)-bd_dom_sf"/>
</dbReference>
<dbReference type="InterPro" id="IPR014026">
    <property type="entry name" value="UDP-Glc/GDP-Man_DH_dimer"/>
</dbReference>
<dbReference type="PROSITE" id="PS51257">
    <property type="entry name" value="PROKAR_LIPOPROTEIN"/>
    <property type="match status" value="1"/>
</dbReference>
<dbReference type="InterPro" id="IPR036220">
    <property type="entry name" value="UDP-Glc/GDP-Man_DH_C_sf"/>
</dbReference>
<dbReference type="InterPro" id="IPR014027">
    <property type="entry name" value="UDP-Glc/GDP-Man_DH_C"/>
</dbReference>
<proteinExistence type="inferred from homology"/>
<dbReference type="SUPFAM" id="SSF48179">
    <property type="entry name" value="6-phosphogluconate dehydrogenase C-terminal domain-like"/>
    <property type="match status" value="1"/>
</dbReference>
<evidence type="ECO:0000313" key="10">
    <source>
        <dbReference type="Proteomes" id="UP000604661"/>
    </source>
</evidence>
<keyword evidence="4 7" id="KW-0560">Oxidoreductase</keyword>
<dbReference type="Proteomes" id="UP000604661">
    <property type="component" value="Unassembled WGS sequence"/>
</dbReference>
<evidence type="ECO:0000313" key="9">
    <source>
        <dbReference type="EMBL" id="MBD2559366.1"/>
    </source>
</evidence>
<keyword evidence="5 7" id="KW-0520">NAD</keyword>
<dbReference type="Gene3D" id="3.40.50.720">
    <property type="entry name" value="NAD(P)-binding Rossmann-like Domain"/>
    <property type="match status" value="2"/>
</dbReference>
<dbReference type="EC" id="1.1.1.22" evidence="3 7"/>
<dbReference type="PANTHER" id="PTHR43750">
    <property type="entry name" value="UDP-GLUCOSE 6-DEHYDROGENASE TUAD"/>
    <property type="match status" value="1"/>
</dbReference>
<evidence type="ECO:0000256" key="1">
    <source>
        <dbReference type="ARBA" id="ARBA00004701"/>
    </source>
</evidence>
<dbReference type="PIRSF" id="PIRSF000124">
    <property type="entry name" value="UDPglc_GDPman_dh"/>
    <property type="match status" value="1"/>
</dbReference>
<dbReference type="EMBL" id="JACJTE010000001">
    <property type="protein sequence ID" value="MBD2559366.1"/>
    <property type="molecule type" value="Genomic_DNA"/>
</dbReference>
<dbReference type="SUPFAM" id="SSF51735">
    <property type="entry name" value="NAD(P)-binding Rossmann-fold domains"/>
    <property type="match status" value="1"/>
</dbReference>
<evidence type="ECO:0000256" key="4">
    <source>
        <dbReference type="ARBA" id="ARBA00023002"/>
    </source>
</evidence>
<dbReference type="Pfam" id="PF03720">
    <property type="entry name" value="UDPG_MGDP_dh_C"/>
    <property type="match status" value="1"/>
</dbReference>
<dbReference type="NCBIfam" id="TIGR03026">
    <property type="entry name" value="NDP-sugDHase"/>
    <property type="match status" value="1"/>
</dbReference>
<evidence type="ECO:0000259" key="8">
    <source>
        <dbReference type="SMART" id="SM00984"/>
    </source>
</evidence>
<evidence type="ECO:0000256" key="3">
    <source>
        <dbReference type="ARBA" id="ARBA00012954"/>
    </source>
</evidence>
<dbReference type="PANTHER" id="PTHR43750:SF3">
    <property type="entry name" value="UDP-GLUCOSE 6-DEHYDROGENASE TUAD"/>
    <property type="match status" value="1"/>
</dbReference>
<organism evidence="9 10">
    <name type="scientific">Nostoc linckia FACHB-391</name>
    <dbReference type="NCBI Taxonomy" id="2692906"/>
    <lineage>
        <taxon>Bacteria</taxon>
        <taxon>Bacillati</taxon>
        <taxon>Cyanobacteriota</taxon>
        <taxon>Cyanophyceae</taxon>
        <taxon>Nostocales</taxon>
        <taxon>Nostocaceae</taxon>
        <taxon>Nostoc</taxon>
    </lineage>
</organism>
<gene>
    <name evidence="9" type="ORF">H6G95_01745</name>
</gene>
<evidence type="ECO:0000256" key="5">
    <source>
        <dbReference type="ARBA" id="ARBA00023027"/>
    </source>
</evidence>
<feature type="domain" description="UDP-glucose/GDP-mannose dehydrogenase C-terminal" evidence="8">
    <location>
        <begin position="346"/>
        <end position="448"/>
    </location>
</feature>
<dbReference type="PIRSF" id="PIRSF500134">
    <property type="entry name" value="UDPglc_DH_bac"/>
    <property type="match status" value="1"/>
</dbReference>
<dbReference type="Pfam" id="PF00984">
    <property type="entry name" value="UDPG_MGDP_dh"/>
    <property type="match status" value="1"/>
</dbReference>
<dbReference type="InterPro" id="IPR008927">
    <property type="entry name" value="6-PGluconate_DH-like_C_sf"/>
</dbReference>
<dbReference type="InterPro" id="IPR017476">
    <property type="entry name" value="UDP-Glc/GDP-Man"/>
</dbReference>
<comment type="caution">
    <text evidence="9">The sequence shown here is derived from an EMBL/GenBank/DDBJ whole genome shotgun (WGS) entry which is preliminary data.</text>
</comment>
<comment type="pathway">
    <text evidence="1">Nucleotide-sugar biosynthesis; UDP-alpha-D-glucuronate biosynthesis; UDP-alpha-D-glucuronate from UDP-alpha-D-glucose: step 1/1.</text>
</comment>
<evidence type="ECO:0000256" key="7">
    <source>
        <dbReference type="PIRNR" id="PIRNR000124"/>
    </source>
</evidence>
<reference evidence="9 10" key="1">
    <citation type="journal article" date="2020" name="ISME J.">
        <title>Comparative genomics reveals insights into cyanobacterial evolution and habitat adaptation.</title>
        <authorList>
            <person name="Chen M.Y."/>
            <person name="Teng W.K."/>
            <person name="Zhao L."/>
            <person name="Hu C.X."/>
            <person name="Zhou Y.K."/>
            <person name="Han B.P."/>
            <person name="Song L.R."/>
            <person name="Shu W.S."/>
        </authorList>
    </citation>
    <scope>NUCLEOTIDE SEQUENCE [LARGE SCALE GENOMIC DNA]</scope>
    <source>
        <strain evidence="9 10">FACHB-391</strain>
    </source>
</reference>
<dbReference type="InterPro" id="IPR001732">
    <property type="entry name" value="UDP-Glc/GDP-Man_DH_N"/>
</dbReference>
<dbReference type="Gene3D" id="1.20.5.100">
    <property type="entry name" value="Cytochrome c1, transmembrane anchor, C-terminal"/>
    <property type="match status" value="1"/>
</dbReference>
<protein>
    <recommendedName>
        <fullName evidence="3 7">UDP-glucose 6-dehydrogenase</fullName>
        <ecNumber evidence="3 7">1.1.1.22</ecNumber>
    </recommendedName>
</protein>
<keyword evidence="10" id="KW-1185">Reference proteome</keyword>
<evidence type="ECO:0000256" key="6">
    <source>
        <dbReference type="ARBA" id="ARBA00047473"/>
    </source>
</evidence>
<comment type="similarity">
    <text evidence="2 7">Belongs to the UDP-glucose/GDP-mannose dehydrogenase family.</text>
</comment>
<comment type="catalytic activity">
    <reaction evidence="6 7">
        <text>UDP-alpha-D-glucose + 2 NAD(+) + H2O = UDP-alpha-D-glucuronate + 2 NADH + 3 H(+)</text>
        <dbReference type="Rhea" id="RHEA:23596"/>
        <dbReference type="ChEBI" id="CHEBI:15377"/>
        <dbReference type="ChEBI" id="CHEBI:15378"/>
        <dbReference type="ChEBI" id="CHEBI:57540"/>
        <dbReference type="ChEBI" id="CHEBI:57945"/>
        <dbReference type="ChEBI" id="CHEBI:58052"/>
        <dbReference type="ChEBI" id="CHEBI:58885"/>
        <dbReference type="EC" id="1.1.1.22"/>
    </reaction>
</comment>
<dbReference type="SUPFAM" id="SSF52413">
    <property type="entry name" value="UDP-glucose/GDP-mannose dehydrogenase C-terminal domain"/>
    <property type="match status" value="1"/>
</dbReference>
<dbReference type="Pfam" id="PF03721">
    <property type="entry name" value="UDPG_MGDP_dh_N"/>
    <property type="match status" value="1"/>
</dbReference>
<dbReference type="RefSeq" id="WP_190899078.1">
    <property type="nucleotide sequence ID" value="NZ_JACJTE010000001.1"/>
</dbReference>
<dbReference type="SMART" id="SM00984">
    <property type="entry name" value="UDPG_MGDP_dh_C"/>
    <property type="match status" value="1"/>
</dbReference>
<name>A0ABR8EP65_NOSLI</name>
<sequence length="463" mass="49863">MRVCVIGTGYVGLVTGACLAHIGHDVICVDNNEEKVKLMKSGQSPIFEPGLSEIMQSAIQTEKIHFTSDLAAGVSHGEILFIAVGTPPLPTGESDTRYVEAVARGIGENLNGGYKVIVNKSTVPIGSGDWVRMLVLDGVAERQKTLVPAGGVSSDDKLPEFVAEFDVVSNPEFLREGSAVHDTFNPDRIVLGGNSQKAVALMQQLYAPIVERKYADDQSLPPVPILATDLSSAEMIKYAANAFLATKISFINEVANICDRVGADVTQVARGIGLDSRIGNKFLQAGIGWGGSCFPKDVSALIHTADDYGYEAQLMKAAVSVNERQRLIALEKLQQVLKILKGKTVGLLGLTFKPDTDDLRDAPALILIEQLNRLGAKVKAYDPIISQTGMRHGLSGVLVETDAERLADGCDALVLVTEWKQFSTLDYVKMAKLMAHPVIIDGRNFLDPEAMIRAGFQYVGVGR</sequence>